<feature type="transmembrane region" description="Helical" evidence="10">
    <location>
        <begin position="236"/>
        <end position="269"/>
    </location>
</feature>
<dbReference type="GO" id="GO:0005886">
    <property type="term" value="C:plasma membrane"/>
    <property type="evidence" value="ECO:0007669"/>
    <property type="project" value="UniProtKB-SubCell"/>
</dbReference>
<comment type="caution">
    <text evidence="12">The sequence shown here is derived from an EMBL/GenBank/DDBJ whole genome shotgun (WGS) entry which is preliminary data.</text>
</comment>
<dbReference type="GO" id="GO:0098719">
    <property type="term" value="P:sodium ion import across plasma membrane"/>
    <property type="evidence" value="ECO:0007669"/>
    <property type="project" value="TreeGrafter"/>
</dbReference>
<name>A0A4V3EB11_9MICO</name>
<evidence type="ECO:0000256" key="7">
    <source>
        <dbReference type="ARBA" id="ARBA00023065"/>
    </source>
</evidence>
<evidence type="ECO:0000256" key="8">
    <source>
        <dbReference type="ARBA" id="ARBA00023136"/>
    </source>
</evidence>
<keyword evidence="7" id="KW-0406">Ion transport</keyword>
<dbReference type="PANTHER" id="PTHR10110">
    <property type="entry name" value="SODIUM/HYDROGEN EXCHANGER"/>
    <property type="match status" value="1"/>
</dbReference>
<protein>
    <submittedName>
        <fullName evidence="12">Sodium/proton antiporter (CPA1 family)</fullName>
    </submittedName>
</protein>
<keyword evidence="13" id="KW-1185">Reference proteome</keyword>
<reference evidence="12 13" key="1">
    <citation type="submission" date="2019-03" db="EMBL/GenBank/DDBJ databases">
        <title>Genomic Encyclopedia of Archaeal and Bacterial Type Strains, Phase II (KMG-II): from individual species to whole genera.</title>
        <authorList>
            <person name="Goeker M."/>
        </authorList>
    </citation>
    <scope>NUCLEOTIDE SEQUENCE [LARGE SCALE GENOMIC DNA]</scope>
    <source>
        <strain evidence="12 13">DSM 24782</strain>
    </source>
</reference>
<feature type="transmembrane region" description="Helical" evidence="10">
    <location>
        <begin position="289"/>
        <end position="310"/>
    </location>
</feature>
<dbReference type="GO" id="GO:0015386">
    <property type="term" value="F:potassium:proton antiporter activity"/>
    <property type="evidence" value="ECO:0007669"/>
    <property type="project" value="TreeGrafter"/>
</dbReference>
<dbReference type="GO" id="GO:0015385">
    <property type="term" value="F:sodium:proton antiporter activity"/>
    <property type="evidence" value="ECO:0007669"/>
    <property type="project" value="InterPro"/>
</dbReference>
<feature type="domain" description="Cation/H+ exchanger transmembrane" evidence="11">
    <location>
        <begin position="33"/>
        <end position="465"/>
    </location>
</feature>
<dbReference type="AlphaFoldDB" id="A0A4V3EB11"/>
<keyword evidence="2" id="KW-0813">Transport</keyword>
<keyword evidence="5 10" id="KW-1133">Transmembrane helix</keyword>
<dbReference type="Pfam" id="PF00999">
    <property type="entry name" value="Na_H_Exchanger"/>
    <property type="match status" value="1"/>
</dbReference>
<dbReference type="InterPro" id="IPR018422">
    <property type="entry name" value="Cation/H_exchanger_CPA1"/>
</dbReference>
<keyword evidence="4 10" id="KW-0812">Transmembrane</keyword>
<comment type="subcellular location">
    <subcellularLocation>
        <location evidence="1">Cell membrane</location>
        <topology evidence="1">Multi-pass membrane protein</topology>
    </subcellularLocation>
</comment>
<evidence type="ECO:0000313" key="12">
    <source>
        <dbReference type="EMBL" id="TDS79934.1"/>
    </source>
</evidence>
<proteinExistence type="predicted"/>
<sequence>MSMPLPVSFAGMEHAAEIDFGVIEVVGVIGIAVIVLVAAFSRRLGIAAPILLVVIGVGLSYAPGVPELEVPPEFVLDVLLPPILYAAAIRLSFVDFRRNLGTIVSLSVVLVAVTAFGTGFVLFDQLDRLDLAAGIALGAVLSPPDAVAATAVGRRLGLPPRLLVVLEGEGLVNDATALVLFGSAIALVGAKTDVNVLLTAEQFGFAVVVAVAIGLLVGVVRVAVRSRLDDSVLATAISITVPFLAFAPTNALGASGVLAVVVAGLYTGYANPGSVSVLTRTSDRINWSTIQFLLENAVFLLIGLQIRGLIEDVDKDSSQLSLEATIALGLLATVILIALRFLWVGPLVLLLKLREQHAEVRTLRALQYLEARLREPTTGLRRKRITALRRRYARQRADLEQLRSQTIDWRGGVVLGWSGMRGVVTLAAAQSLPQDLPYRSQLVLIAFIVAVVTLLLQGGTLPALIRALRISGIDEEEDQRQLAALLDELSFTGLAVLDDPEGVVDSTTDVDPEVIERVRQASYLRAEAAWERSHSGDLPLEATPHRLFRRLRLAVVEAEREHLLELRRQGVYPARIEDRAQALLDLEEARLRPARTDH</sequence>
<dbReference type="InterPro" id="IPR006153">
    <property type="entry name" value="Cation/H_exchanger_TM"/>
</dbReference>
<evidence type="ECO:0000313" key="13">
    <source>
        <dbReference type="Proteomes" id="UP000295344"/>
    </source>
</evidence>
<evidence type="ECO:0000256" key="10">
    <source>
        <dbReference type="SAM" id="Phobius"/>
    </source>
</evidence>
<organism evidence="12 13">
    <name type="scientific">Amnibacterium kyonggiense</name>
    <dbReference type="NCBI Taxonomy" id="595671"/>
    <lineage>
        <taxon>Bacteria</taxon>
        <taxon>Bacillati</taxon>
        <taxon>Actinomycetota</taxon>
        <taxon>Actinomycetes</taxon>
        <taxon>Micrococcales</taxon>
        <taxon>Microbacteriaceae</taxon>
        <taxon>Amnibacterium</taxon>
    </lineage>
</organism>
<feature type="transmembrane region" description="Helical" evidence="10">
    <location>
        <begin position="322"/>
        <end position="343"/>
    </location>
</feature>
<evidence type="ECO:0000256" key="1">
    <source>
        <dbReference type="ARBA" id="ARBA00004651"/>
    </source>
</evidence>
<keyword evidence="6" id="KW-0915">Sodium</keyword>
<dbReference type="GO" id="GO:0051453">
    <property type="term" value="P:regulation of intracellular pH"/>
    <property type="evidence" value="ECO:0007669"/>
    <property type="project" value="TreeGrafter"/>
</dbReference>
<evidence type="ECO:0000259" key="11">
    <source>
        <dbReference type="Pfam" id="PF00999"/>
    </source>
</evidence>
<feature type="transmembrane region" description="Helical" evidence="10">
    <location>
        <begin position="100"/>
        <end position="123"/>
    </location>
</feature>
<dbReference type="Proteomes" id="UP000295344">
    <property type="component" value="Unassembled WGS sequence"/>
</dbReference>
<feature type="transmembrane region" description="Helical" evidence="10">
    <location>
        <begin position="44"/>
        <end position="62"/>
    </location>
</feature>
<keyword evidence="9" id="KW-0739">Sodium transport</keyword>
<accession>A0A4V3EB11</accession>
<evidence type="ECO:0000256" key="4">
    <source>
        <dbReference type="ARBA" id="ARBA00022692"/>
    </source>
</evidence>
<feature type="transmembrane region" description="Helical" evidence="10">
    <location>
        <begin position="20"/>
        <end position="39"/>
    </location>
</feature>
<feature type="transmembrane region" description="Helical" evidence="10">
    <location>
        <begin position="202"/>
        <end position="224"/>
    </location>
</feature>
<keyword evidence="3" id="KW-1003">Cell membrane</keyword>
<dbReference type="PANTHER" id="PTHR10110:SF86">
    <property type="entry name" value="SODIUM_HYDROGEN EXCHANGER 7"/>
    <property type="match status" value="1"/>
</dbReference>
<evidence type="ECO:0000256" key="6">
    <source>
        <dbReference type="ARBA" id="ARBA00023053"/>
    </source>
</evidence>
<evidence type="ECO:0000256" key="5">
    <source>
        <dbReference type="ARBA" id="ARBA00022989"/>
    </source>
</evidence>
<evidence type="ECO:0000256" key="9">
    <source>
        <dbReference type="ARBA" id="ARBA00023201"/>
    </source>
</evidence>
<gene>
    <name evidence="12" type="ORF">CLV52_0480</name>
</gene>
<keyword evidence="8 10" id="KW-0472">Membrane</keyword>
<evidence type="ECO:0000256" key="2">
    <source>
        <dbReference type="ARBA" id="ARBA00022448"/>
    </source>
</evidence>
<dbReference type="EMBL" id="SOAM01000001">
    <property type="protein sequence ID" value="TDS79934.1"/>
    <property type="molecule type" value="Genomic_DNA"/>
</dbReference>
<feature type="transmembrane region" description="Helical" evidence="10">
    <location>
        <begin position="442"/>
        <end position="465"/>
    </location>
</feature>
<feature type="transmembrane region" description="Helical" evidence="10">
    <location>
        <begin position="74"/>
        <end position="93"/>
    </location>
</feature>
<dbReference type="Gene3D" id="6.10.140.1330">
    <property type="match status" value="1"/>
</dbReference>
<evidence type="ECO:0000256" key="3">
    <source>
        <dbReference type="ARBA" id="ARBA00022475"/>
    </source>
</evidence>